<reference evidence="1 2" key="1">
    <citation type="submission" date="2017-04" db="EMBL/GenBank/DDBJ databases">
        <authorList>
            <person name="Afonso C.L."/>
            <person name="Miller P.J."/>
            <person name="Scott M.A."/>
            <person name="Spackman E."/>
            <person name="Goraichik I."/>
            <person name="Dimitrov K.M."/>
            <person name="Suarez D.L."/>
            <person name="Swayne D.E."/>
        </authorList>
    </citation>
    <scope>NUCLEOTIDE SEQUENCE [LARGE SCALE GENOMIC DNA]</scope>
    <source>
        <strain evidence="1 2">DSM 43828</strain>
    </source>
</reference>
<dbReference type="InterPro" id="IPR006311">
    <property type="entry name" value="TAT_signal"/>
</dbReference>
<dbReference type="AlphaFoldDB" id="A0A1W2G0M9"/>
<organism evidence="1 2">
    <name type="scientific">Kibdelosporangium aridum</name>
    <dbReference type="NCBI Taxonomy" id="2030"/>
    <lineage>
        <taxon>Bacteria</taxon>
        <taxon>Bacillati</taxon>
        <taxon>Actinomycetota</taxon>
        <taxon>Actinomycetes</taxon>
        <taxon>Pseudonocardiales</taxon>
        <taxon>Pseudonocardiaceae</taxon>
        <taxon>Kibdelosporangium</taxon>
    </lineage>
</organism>
<gene>
    <name evidence="1" type="ORF">SAMN05661093_11150</name>
</gene>
<evidence type="ECO:0000313" key="2">
    <source>
        <dbReference type="Proteomes" id="UP000192674"/>
    </source>
</evidence>
<proteinExistence type="predicted"/>
<name>A0A1W2G0M9_KIBAR</name>
<dbReference type="EMBL" id="FWXV01000028">
    <property type="protein sequence ID" value="SMD27542.1"/>
    <property type="molecule type" value="Genomic_DNA"/>
</dbReference>
<dbReference type="Proteomes" id="UP000192674">
    <property type="component" value="Unassembled WGS sequence"/>
</dbReference>
<evidence type="ECO:0000313" key="1">
    <source>
        <dbReference type="EMBL" id="SMD27542.1"/>
    </source>
</evidence>
<dbReference type="PROSITE" id="PS51318">
    <property type="entry name" value="TAT"/>
    <property type="match status" value="1"/>
</dbReference>
<protein>
    <submittedName>
        <fullName evidence="1">Uncharacterized protein</fullName>
    </submittedName>
</protein>
<accession>A0A1W2G0M9</accession>
<sequence length="72" mass="7321">MRGHSRRRVLQAGLGAVAGSVVLGETATADAAALDTARLPWVADLGMAAIATRCSTPTGRIRTPSGWASTST</sequence>
<keyword evidence="2" id="KW-1185">Reference proteome</keyword>